<feature type="region of interest" description="Disordered" evidence="1">
    <location>
        <begin position="27"/>
        <end position="55"/>
    </location>
</feature>
<feature type="chain" id="PRO_5038831898" evidence="2">
    <location>
        <begin position="25"/>
        <end position="218"/>
    </location>
</feature>
<dbReference type="InterPro" id="IPR025326">
    <property type="entry name" value="DUF4232"/>
</dbReference>
<dbReference type="GeneID" id="66856419"/>
<accession>A0A8A1UW40</accession>
<keyword evidence="2" id="KW-0732">Signal</keyword>
<feature type="signal peptide" evidence="2">
    <location>
        <begin position="1"/>
        <end position="24"/>
    </location>
</feature>
<evidence type="ECO:0000313" key="5">
    <source>
        <dbReference type="Proteomes" id="UP000011074"/>
    </source>
</evidence>
<feature type="compositionally biased region" description="Low complexity" evidence="1">
    <location>
        <begin position="27"/>
        <end position="37"/>
    </location>
</feature>
<dbReference type="PROSITE" id="PS51257">
    <property type="entry name" value="PROKAR_LIPOPROTEIN"/>
    <property type="match status" value="1"/>
</dbReference>
<feature type="domain" description="DUF4232" evidence="3">
    <location>
        <begin position="88"/>
        <end position="204"/>
    </location>
</feature>
<dbReference type="AlphaFoldDB" id="A0A8A1UW40"/>
<reference evidence="4" key="2">
    <citation type="submission" date="2020-01" db="EMBL/GenBank/DDBJ databases">
        <authorList>
            <person name="Algora L."/>
            <person name="Schniete J.K."/>
            <person name="MacFadyen A."/>
            <person name="Hoskisson P.A."/>
            <person name="Hunter I.S."/>
            <person name="Herron P.R."/>
        </authorList>
    </citation>
    <scope>NUCLEOTIDE SEQUENCE</scope>
    <source>
        <strain evidence="4">ATCC 10970</strain>
    </source>
</reference>
<sequence length="218" mass="22481">MTARRSRHSASYAALAVAMAGALALTGCSGNSKSSKSSSKKSSSKKSSKSKTKKIIGGGAAAGAGAAAGSRGARACGPGMFRFEIYSHAPNDHVVIKAVNTSSTRSCLVYNHPLVRFNGAKDPLPLLKDSNVMGGDVETVRPKGTVWASIPTGTAAEKGSGKKTYATVEFSGSDLNGSPKGPPQRVDFRNAPVAVGASQVTYWQSTLNRAESYTKPKG</sequence>
<feature type="compositionally biased region" description="Basic residues" evidence="1">
    <location>
        <begin position="38"/>
        <end position="54"/>
    </location>
</feature>
<reference evidence="4" key="3">
    <citation type="journal article" date="2021" name="bioRxiv">
        <title>Bilateral symmetry of linear streptomycete chromosomes.</title>
        <authorList>
            <person name="Algora-Gallardo L."/>
            <person name="Schniete J.K."/>
            <person name="Mark D.R."/>
            <person name="Hunter I.S."/>
            <person name="Herron P.R."/>
        </authorList>
    </citation>
    <scope>NUCLEOTIDE SEQUENCE</scope>
    <source>
        <strain evidence="4">ATCC 10970</strain>
    </source>
</reference>
<reference evidence="4" key="1">
    <citation type="submission" date="2012-12" db="EMBL/GenBank/DDBJ databases">
        <authorList>
            <person name="Pethick F.E."/>
            <person name="MacFadyen A.C."/>
            <person name="Tang Z."/>
            <person name="Sangal V."/>
            <person name="Tze-Tze L."/>
            <person name="Chu J."/>
            <person name="Guo M."/>
            <person name="Kirby R."/>
            <person name="Hoskisson P.A."/>
            <person name="Herron P.R."/>
            <person name="Hunter I.S."/>
        </authorList>
    </citation>
    <scope>NUCLEOTIDE SEQUENCE</scope>
    <source>
        <strain evidence="4">ATCC 10970</strain>
    </source>
</reference>
<evidence type="ECO:0000256" key="1">
    <source>
        <dbReference type="SAM" id="MobiDB-lite"/>
    </source>
</evidence>
<gene>
    <name evidence="4" type="ORF">SRIM_020655</name>
</gene>
<name>A0A8A1UW40_STRR1</name>
<evidence type="ECO:0000256" key="2">
    <source>
        <dbReference type="SAM" id="SignalP"/>
    </source>
</evidence>
<dbReference type="Pfam" id="PF14016">
    <property type="entry name" value="DUF4232"/>
    <property type="match status" value="1"/>
</dbReference>
<organism evidence="4 5">
    <name type="scientific">Streptomyces rimosus subsp. rimosus (strain ATCC 10970 / DSM 40260 / JCM 4667 / NRRL 2234)</name>
    <dbReference type="NCBI Taxonomy" id="1265868"/>
    <lineage>
        <taxon>Bacteria</taxon>
        <taxon>Bacillati</taxon>
        <taxon>Actinomycetota</taxon>
        <taxon>Actinomycetes</taxon>
        <taxon>Kitasatosporales</taxon>
        <taxon>Streptomycetaceae</taxon>
        <taxon>Streptomyces</taxon>
    </lineage>
</organism>
<protein>
    <submittedName>
        <fullName evidence="4">DUF4232 domain-containing protein</fullName>
    </submittedName>
</protein>
<evidence type="ECO:0000259" key="3">
    <source>
        <dbReference type="Pfam" id="PF14016"/>
    </source>
</evidence>
<evidence type="ECO:0000313" key="4">
    <source>
        <dbReference type="EMBL" id="QST82245.1"/>
    </source>
</evidence>
<dbReference type="RefSeq" id="WP_030180799.1">
    <property type="nucleotide sequence ID" value="NZ_CP048261.1"/>
</dbReference>
<dbReference type="EMBL" id="CP048261">
    <property type="protein sequence ID" value="QST82245.1"/>
    <property type="molecule type" value="Genomic_DNA"/>
</dbReference>
<proteinExistence type="predicted"/>
<dbReference type="Proteomes" id="UP000011074">
    <property type="component" value="Chromosome"/>
</dbReference>